<reference evidence="1 2" key="1">
    <citation type="submission" date="2018-10" db="EMBL/GenBank/DDBJ databases">
        <title>Lactobacillus sp. R7 and Lactobacillus sp. R19 isolated from fermented mustard green product of Taiwan.</title>
        <authorList>
            <person name="Lin S.-T."/>
        </authorList>
    </citation>
    <scope>NUCLEOTIDE SEQUENCE [LARGE SCALE GENOMIC DNA]</scope>
    <source>
        <strain evidence="1 2">BCRC 81127</strain>
    </source>
</reference>
<dbReference type="GO" id="GO:0000287">
    <property type="term" value="F:magnesium ion binding"/>
    <property type="evidence" value="ECO:0007669"/>
    <property type="project" value="TreeGrafter"/>
</dbReference>
<dbReference type="InterPro" id="IPR023214">
    <property type="entry name" value="HAD_sf"/>
</dbReference>
<dbReference type="PANTHER" id="PTHR10000:SF8">
    <property type="entry name" value="HAD SUPERFAMILY HYDROLASE-LIKE, TYPE 3"/>
    <property type="match status" value="1"/>
</dbReference>
<dbReference type="InterPro" id="IPR000150">
    <property type="entry name" value="Cof"/>
</dbReference>
<organism evidence="1 2">
    <name type="scientific">Companilactobacillus suantsaicola</name>
    <dbReference type="NCBI Taxonomy" id="2487723"/>
    <lineage>
        <taxon>Bacteria</taxon>
        <taxon>Bacillati</taxon>
        <taxon>Bacillota</taxon>
        <taxon>Bacilli</taxon>
        <taxon>Lactobacillales</taxon>
        <taxon>Lactobacillaceae</taxon>
        <taxon>Companilactobacillus</taxon>
    </lineage>
</organism>
<proteinExistence type="predicted"/>
<dbReference type="OrthoDB" id="9790031at2"/>
<dbReference type="GO" id="GO:0005829">
    <property type="term" value="C:cytosol"/>
    <property type="evidence" value="ECO:0007669"/>
    <property type="project" value="TreeGrafter"/>
</dbReference>
<dbReference type="Gene3D" id="3.30.1240.10">
    <property type="match status" value="1"/>
</dbReference>
<evidence type="ECO:0000313" key="1">
    <source>
        <dbReference type="EMBL" id="TGD22465.1"/>
    </source>
</evidence>
<gene>
    <name evidence="1" type="ORF">EGT49_08765</name>
</gene>
<keyword evidence="2" id="KW-1185">Reference proteome</keyword>
<dbReference type="PANTHER" id="PTHR10000">
    <property type="entry name" value="PHOSPHOSERINE PHOSPHATASE"/>
    <property type="match status" value="1"/>
</dbReference>
<dbReference type="SFLD" id="SFLDS00003">
    <property type="entry name" value="Haloacid_Dehalogenase"/>
    <property type="match status" value="1"/>
</dbReference>
<sequence>MRWVKMIKHIFSDMDGTLLNNACQISDGNVRAIEDSQIPFTLVSARSPKEMVEVIDKLHLTEPQIGFNGGLIFKKVDGEIQPLKSETIEFSEVKRIIQIVKDEFKLTSYSFYDLNNWYVEKLDRGIEYEIKMGGQTPTVTDFAPLFEQELSVFKIMLITFDETEMKKLVTKLNKFNPGNLSIYQSTPTYLEITSTKAQKHLGIEYIKNLEDLQTSELAAFGDGLNDLSMLQNVGTPIVMENGFESLKKHAKYITKDNEHDGVAYGIKQYLLNEKTGI</sequence>
<accession>A0A4Z0JI08</accession>
<dbReference type="Gene3D" id="3.40.50.1000">
    <property type="entry name" value="HAD superfamily/HAD-like"/>
    <property type="match status" value="1"/>
</dbReference>
<dbReference type="PROSITE" id="PS01229">
    <property type="entry name" value="COF_2"/>
    <property type="match status" value="1"/>
</dbReference>
<dbReference type="Proteomes" id="UP000298021">
    <property type="component" value="Unassembled WGS sequence"/>
</dbReference>
<comment type="caution">
    <text evidence="1">The sequence shown here is derived from an EMBL/GenBank/DDBJ whole genome shotgun (WGS) entry which is preliminary data.</text>
</comment>
<dbReference type="Pfam" id="PF08282">
    <property type="entry name" value="Hydrolase_3"/>
    <property type="match status" value="1"/>
</dbReference>
<protein>
    <submittedName>
        <fullName evidence="1">HAD family phosphatase</fullName>
    </submittedName>
</protein>
<dbReference type="InterPro" id="IPR036412">
    <property type="entry name" value="HAD-like_sf"/>
</dbReference>
<dbReference type="SFLD" id="SFLDG01140">
    <property type="entry name" value="C2.B:_Phosphomannomutase_and_P"/>
    <property type="match status" value="1"/>
</dbReference>
<dbReference type="CDD" id="cd07516">
    <property type="entry name" value="HAD_Pase"/>
    <property type="match status" value="1"/>
</dbReference>
<evidence type="ECO:0000313" key="2">
    <source>
        <dbReference type="Proteomes" id="UP000298021"/>
    </source>
</evidence>
<dbReference type="AlphaFoldDB" id="A0A4Z0JI08"/>
<dbReference type="SUPFAM" id="SSF56784">
    <property type="entry name" value="HAD-like"/>
    <property type="match status" value="1"/>
</dbReference>
<name>A0A4Z0JI08_9LACO</name>
<dbReference type="NCBIfam" id="TIGR00099">
    <property type="entry name" value="Cof-subfamily"/>
    <property type="match status" value="1"/>
</dbReference>
<dbReference type="NCBIfam" id="TIGR01484">
    <property type="entry name" value="HAD-SF-IIB"/>
    <property type="match status" value="1"/>
</dbReference>
<dbReference type="InterPro" id="IPR006379">
    <property type="entry name" value="HAD-SF_hydro_IIB"/>
</dbReference>
<dbReference type="GO" id="GO:0016791">
    <property type="term" value="F:phosphatase activity"/>
    <property type="evidence" value="ECO:0007669"/>
    <property type="project" value="TreeGrafter"/>
</dbReference>
<dbReference type="EMBL" id="RKLY01000022">
    <property type="protein sequence ID" value="TGD22465.1"/>
    <property type="molecule type" value="Genomic_DNA"/>
</dbReference>